<dbReference type="PANTHER" id="PTHR31126:SF1">
    <property type="entry name" value="TYROSINE SPECIFIC PROTEIN PHOSPHATASES DOMAIN-CONTAINING PROTEIN"/>
    <property type="match status" value="1"/>
</dbReference>
<reference evidence="3 4" key="1">
    <citation type="journal article" date="2020" name="Microorganisms">
        <title>Osmotic Adaptation and Compatible Solute Biosynthesis of Phototrophic Bacteria as Revealed from Genome Analyses.</title>
        <authorList>
            <person name="Imhoff J.F."/>
            <person name="Rahn T."/>
            <person name="Kunzel S."/>
            <person name="Keller A."/>
            <person name="Neulinger S.C."/>
        </authorList>
    </citation>
    <scope>NUCLEOTIDE SEQUENCE [LARGE SCALE GENOMIC DNA]</scope>
    <source>
        <strain evidence="3 4">DSM 15382</strain>
    </source>
</reference>
<proteinExistence type="inferred from homology"/>
<evidence type="ECO:0000313" key="3">
    <source>
        <dbReference type="EMBL" id="MBK1657322.1"/>
    </source>
</evidence>
<dbReference type="Proteomes" id="UP000697995">
    <property type="component" value="Unassembled WGS sequence"/>
</dbReference>
<dbReference type="InterPro" id="IPR016130">
    <property type="entry name" value="Tyr_Pase_AS"/>
</dbReference>
<protein>
    <recommendedName>
        <fullName evidence="2">Tyrosine specific protein phosphatases domain-containing protein</fullName>
    </recommendedName>
</protein>
<comment type="similarity">
    <text evidence="1">Belongs to the protein-tyrosine phosphatase family.</text>
</comment>
<dbReference type="Pfam" id="PF13350">
    <property type="entry name" value="Y_phosphatase3"/>
    <property type="match status" value="1"/>
</dbReference>
<dbReference type="PROSITE" id="PS50056">
    <property type="entry name" value="TYR_PHOSPHATASE_2"/>
    <property type="match status" value="1"/>
</dbReference>
<accession>A0ABS1CSS9</accession>
<organism evidence="3 4">
    <name type="scientific">Paracraurococcus ruber</name>
    <dbReference type="NCBI Taxonomy" id="77675"/>
    <lineage>
        <taxon>Bacteria</taxon>
        <taxon>Pseudomonadati</taxon>
        <taxon>Pseudomonadota</taxon>
        <taxon>Alphaproteobacteria</taxon>
        <taxon>Acetobacterales</taxon>
        <taxon>Roseomonadaceae</taxon>
        <taxon>Paracraurococcus</taxon>
    </lineage>
</organism>
<comment type="caution">
    <text evidence="3">The sequence shown here is derived from an EMBL/GenBank/DDBJ whole genome shotgun (WGS) entry which is preliminary data.</text>
</comment>
<dbReference type="PANTHER" id="PTHR31126">
    <property type="entry name" value="TYROSINE-PROTEIN PHOSPHATASE"/>
    <property type="match status" value="1"/>
</dbReference>
<dbReference type="PROSITE" id="PS00383">
    <property type="entry name" value="TYR_PHOSPHATASE_1"/>
    <property type="match status" value="1"/>
</dbReference>
<sequence length="415" mass="43888">MVAIILSNTSSGMPMAGPKCGLMAALQTRMSTPPQRAVVSSARACSSGLRPILQAMASACPPLAAMPSTTAWQASSLREETTTFAPCSARRSQMARPMPRLPPVTMATLPERSNRDAPGMDVSSCGIAADGPPGARMASTRPARRAAACATSSACLRRDAVSSADHDRPDPLPWAVPLEGASNLRDLGGWPVADGRRVRRGLVYRSATLDGLTVADQAQVAALGIRTVCDLRGEREAAARPSRLPPSAERVALPIEPAVGASLRDLAQREESTGEDVVALLRQAYLDYASRFLPVYRRMFTLLLEPGRTALMFHCSAGKDRTGLGAALLLTALGATRQVVMDDYLATDRLWRRDHPLPPGTPKPLGDALLATHPALLEEALDTAVAAHGGVPLLLECGLGLDAARLAALRDTFLE</sequence>
<dbReference type="Gene3D" id="3.90.190.10">
    <property type="entry name" value="Protein tyrosine phosphatase superfamily"/>
    <property type="match status" value="1"/>
</dbReference>
<gene>
    <name evidence="3" type="ORF">CKO45_03640</name>
</gene>
<name>A0ABS1CSS9_9PROT</name>
<dbReference type="SUPFAM" id="SSF52799">
    <property type="entry name" value="(Phosphotyrosine protein) phosphatases II"/>
    <property type="match status" value="1"/>
</dbReference>
<dbReference type="InterPro" id="IPR029021">
    <property type="entry name" value="Prot-tyrosine_phosphatase-like"/>
</dbReference>
<dbReference type="InterPro" id="IPR000387">
    <property type="entry name" value="Tyr_Pase_dom"/>
</dbReference>
<evidence type="ECO:0000313" key="4">
    <source>
        <dbReference type="Proteomes" id="UP000697995"/>
    </source>
</evidence>
<dbReference type="InterPro" id="IPR026893">
    <property type="entry name" value="Tyr/Ser_Pase_IphP-type"/>
</dbReference>
<feature type="domain" description="Tyrosine specific protein phosphatases" evidence="2">
    <location>
        <begin position="290"/>
        <end position="352"/>
    </location>
</feature>
<evidence type="ECO:0000259" key="2">
    <source>
        <dbReference type="PROSITE" id="PS50056"/>
    </source>
</evidence>
<keyword evidence="4" id="KW-1185">Reference proteome</keyword>
<evidence type="ECO:0000256" key="1">
    <source>
        <dbReference type="ARBA" id="ARBA00009580"/>
    </source>
</evidence>
<dbReference type="EMBL" id="NRSG01000014">
    <property type="protein sequence ID" value="MBK1657322.1"/>
    <property type="molecule type" value="Genomic_DNA"/>
</dbReference>